<protein>
    <submittedName>
        <fullName evidence="1">Uncharacterized protein</fullName>
    </submittedName>
</protein>
<reference evidence="1 4" key="1">
    <citation type="journal article" date="2019" name="Sci. Rep.">
        <title>Orb-weaving spider Araneus ventricosus genome elucidates the spidroin gene catalogue.</title>
        <authorList>
            <person name="Kono N."/>
            <person name="Nakamura H."/>
            <person name="Ohtoshi R."/>
            <person name="Moran D.A.P."/>
            <person name="Shinohara A."/>
            <person name="Yoshida Y."/>
            <person name="Fujiwara M."/>
            <person name="Mori M."/>
            <person name="Tomita M."/>
            <person name="Arakawa K."/>
        </authorList>
    </citation>
    <scope>NUCLEOTIDE SEQUENCE [LARGE SCALE GENOMIC DNA]</scope>
</reference>
<dbReference type="EMBL" id="BGPR01078938">
    <property type="protein sequence ID" value="GBL72383.1"/>
    <property type="molecule type" value="Genomic_DNA"/>
</dbReference>
<dbReference type="EMBL" id="BGPR01078941">
    <property type="protein sequence ID" value="GBL72395.1"/>
    <property type="molecule type" value="Genomic_DNA"/>
</dbReference>
<comment type="caution">
    <text evidence="1">The sequence shown here is derived from an EMBL/GenBank/DDBJ whole genome shotgun (WGS) entry which is preliminary data.</text>
</comment>
<dbReference type="SUPFAM" id="SSF53822">
    <property type="entry name" value="Periplasmic binding protein-like I"/>
    <property type="match status" value="1"/>
</dbReference>
<accession>A0A4Y1ZY19</accession>
<dbReference type="Proteomes" id="UP000499080">
    <property type="component" value="Unassembled WGS sequence"/>
</dbReference>
<dbReference type="EMBL" id="BGPR01080409">
    <property type="protein sequence ID" value="GBL78591.1"/>
    <property type="molecule type" value="Genomic_DNA"/>
</dbReference>
<proteinExistence type="predicted"/>
<evidence type="ECO:0000313" key="3">
    <source>
        <dbReference type="EMBL" id="GBL78591.1"/>
    </source>
</evidence>
<organism evidence="1 4">
    <name type="scientific">Araneus ventricosus</name>
    <name type="common">Orbweaver spider</name>
    <name type="synonym">Epeira ventricosa</name>
    <dbReference type="NCBI Taxonomy" id="182803"/>
    <lineage>
        <taxon>Eukaryota</taxon>
        <taxon>Metazoa</taxon>
        <taxon>Ecdysozoa</taxon>
        <taxon>Arthropoda</taxon>
        <taxon>Chelicerata</taxon>
        <taxon>Arachnida</taxon>
        <taxon>Araneae</taxon>
        <taxon>Araneomorphae</taxon>
        <taxon>Entelegynae</taxon>
        <taxon>Araneoidea</taxon>
        <taxon>Araneidae</taxon>
        <taxon>Araneus</taxon>
    </lineage>
</organism>
<evidence type="ECO:0000313" key="4">
    <source>
        <dbReference type="Proteomes" id="UP000499080"/>
    </source>
</evidence>
<keyword evidence="4" id="KW-1185">Reference proteome</keyword>
<dbReference type="InterPro" id="IPR028082">
    <property type="entry name" value="Peripla_BP_I"/>
</dbReference>
<evidence type="ECO:0000313" key="1">
    <source>
        <dbReference type="EMBL" id="GBL72383.1"/>
    </source>
</evidence>
<name>A0A4Y1ZY19_ARAVE</name>
<evidence type="ECO:0000313" key="2">
    <source>
        <dbReference type="EMBL" id="GBL72395.1"/>
    </source>
</evidence>
<dbReference type="AlphaFoldDB" id="A0A4Y1ZY19"/>
<gene>
    <name evidence="2" type="ORF">AVEN_181276_1</name>
    <name evidence="3" type="ORF">AVEN_228965_1</name>
    <name evidence="1" type="ORF">AVEN_240891_1</name>
</gene>
<feature type="non-terminal residue" evidence="1">
    <location>
        <position position="57"/>
    </location>
</feature>
<sequence length="57" mass="6579">MDMRQHLVDVAIKAAGSLLVIVPTPPQDKGYSEFVENVRQYNFKEPFNFPNKLPYPK</sequence>